<evidence type="ECO:0000256" key="1">
    <source>
        <dbReference type="ARBA" id="ARBA00001974"/>
    </source>
</evidence>
<evidence type="ECO:0000259" key="5">
    <source>
        <dbReference type="Pfam" id="PF01494"/>
    </source>
</evidence>
<keyword evidence="3" id="KW-0274">FAD</keyword>
<organism evidence="6 7">
    <name type="scientific">Ornithinicoccus hortensis</name>
    <dbReference type="NCBI Taxonomy" id="82346"/>
    <lineage>
        <taxon>Bacteria</taxon>
        <taxon>Bacillati</taxon>
        <taxon>Actinomycetota</taxon>
        <taxon>Actinomycetes</taxon>
        <taxon>Micrococcales</taxon>
        <taxon>Intrasporangiaceae</taxon>
        <taxon>Ornithinicoccus</taxon>
    </lineage>
</organism>
<dbReference type="AlphaFoldDB" id="A0A542YSK9"/>
<keyword evidence="7" id="KW-1185">Reference proteome</keyword>
<dbReference type="Gene3D" id="3.50.50.60">
    <property type="entry name" value="FAD/NAD(P)-binding domain"/>
    <property type="match status" value="1"/>
</dbReference>
<dbReference type="InterPro" id="IPR036188">
    <property type="entry name" value="FAD/NAD-bd_sf"/>
</dbReference>
<dbReference type="Gene3D" id="3.30.70.2450">
    <property type="match status" value="1"/>
</dbReference>
<dbReference type="GO" id="GO:0016709">
    <property type="term" value="F:oxidoreductase activity, acting on paired donors, with incorporation or reduction of molecular oxygen, NAD(P)H as one donor, and incorporation of one atom of oxygen"/>
    <property type="evidence" value="ECO:0007669"/>
    <property type="project" value="UniProtKB-ARBA"/>
</dbReference>
<dbReference type="PRINTS" id="PR00420">
    <property type="entry name" value="RNGMNOXGNASE"/>
</dbReference>
<dbReference type="InterPro" id="IPR050641">
    <property type="entry name" value="RIFMO-like"/>
</dbReference>
<gene>
    <name evidence="6" type="ORF">FB467_2217</name>
</gene>
<dbReference type="PANTHER" id="PTHR43004">
    <property type="entry name" value="TRK SYSTEM POTASSIUM UPTAKE PROTEIN"/>
    <property type="match status" value="1"/>
</dbReference>
<reference evidence="6 7" key="1">
    <citation type="submission" date="2019-06" db="EMBL/GenBank/DDBJ databases">
        <title>Sequencing the genomes of 1000 actinobacteria strains.</title>
        <authorList>
            <person name="Klenk H.-P."/>
        </authorList>
    </citation>
    <scope>NUCLEOTIDE SEQUENCE [LARGE SCALE GENOMIC DNA]</scope>
    <source>
        <strain evidence="6 7">DSM 12335</strain>
    </source>
</reference>
<evidence type="ECO:0000256" key="2">
    <source>
        <dbReference type="ARBA" id="ARBA00022630"/>
    </source>
</evidence>
<dbReference type="GO" id="GO:0071949">
    <property type="term" value="F:FAD binding"/>
    <property type="evidence" value="ECO:0007669"/>
    <property type="project" value="InterPro"/>
</dbReference>
<dbReference type="InterPro" id="IPR002938">
    <property type="entry name" value="FAD-bd"/>
</dbReference>
<dbReference type="Proteomes" id="UP000319516">
    <property type="component" value="Unassembled WGS sequence"/>
</dbReference>
<dbReference type="Pfam" id="PF01494">
    <property type="entry name" value="FAD_binding_3"/>
    <property type="match status" value="1"/>
</dbReference>
<comment type="cofactor">
    <cofactor evidence="1">
        <name>FAD</name>
        <dbReference type="ChEBI" id="CHEBI:57692"/>
    </cofactor>
</comment>
<name>A0A542YSK9_9MICO</name>
<proteinExistence type="predicted"/>
<dbReference type="NCBIfam" id="NF006002">
    <property type="entry name" value="PRK08132.1"/>
    <property type="match status" value="1"/>
</dbReference>
<comment type="caution">
    <text evidence="6">The sequence shown here is derived from an EMBL/GenBank/DDBJ whole genome shotgun (WGS) entry which is preliminary data.</text>
</comment>
<dbReference type="EMBL" id="VFOP01000001">
    <property type="protein sequence ID" value="TQL51083.1"/>
    <property type="molecule type" value="Genomic_DNA"/>
</dbReference>
<sequence>MRATRPPLHDIPVLTGPEHTVLVLGNGPVGQTAALLLARWGVPVVLLDSRTHRDPVGSKAICQQRDVLDVWSWVGAGAIAEEGLTWHTARTFYRDQELFSVELLDPGRSPLPPFVNLSQCRSEEILDGLIADQPLIEVRWSHEVTGLVQDDSGVRVTCRTPSGETELHGAYAVAAGGARGSALRSMLGVGFPGRSFEDAFLICDIRADLPGWEQERRFYFDPEWNPGRQVLIHPCPDSVFRIDWQVEPEFDLAAARADGSLDTRIRQIIGERDYEVVWSSLYRFHSRITTAMRVDRVLLAGDLAHLVAPFGARGLNSGVGDADNVAWKLAFVLHGWAPPALLDSYEHERGAAARENLEVTTATMDFLVPQDEAAHARRHEILQASLTDPAARARVDSGRLSEPFWYVDSPLTTPDPERPWPGRPPRGHPAEPVPGVVLPDAPVEWPGRPDLTRMREVVRGAVTVLAPEDRHEAVRAVLEETLSPAVPRQVLDLARVDTTGAVREGLRSADDDLWVVRPDAFLAARATDLAQVREAVGRALARA</sequence>
<evidence type="ECO:0000256" key="3">
    <source>
        <dbReference type="ARBA" id="ARBA00022827"/>
    </source>
</evidence>
<evidence type="ECO:0000313" key="6">
    <source>
        <dbReference type="EMBL" id="TQL51083.1"/>
    </source>
</evidence>
<dbReference type="Gene3D" id="3.40.30.120">
    <property type="match status" value="1"/>
</dbReference>
<keyword evidence="2" id="KW-0285">Flavoprotein</keyword>
<feature type="region of interest" description="Disordered" evidence="4">
    <location>
        <begin position="406"/>
        <end position="441"/>
    </location>
</feature>
<dbReference type="SUPFAM" id="SSF51905">
    <property type="entry name" value="FAD/NAD(P)-binding domain"/>
    <property type="match status" value="1"/>
</dbReference>
<evidence type="ECO:0000313" key="7">
    <source>
        <dbReference type="Proteomes" id="UP000319516"/>
    </source>
</evidence>
<accession>A0A542YSK9</accession>
<feature type="domain" description="FAD-binding" evidence="5">
    <location>
        <begin position="19"/>
        <end position="358"/>
    </location>
</feature>
<evidence type="ECO:0000256" key="4">
    <source>
        <dbReference type="SAM" id="MobiDB-lite"/>
    </source>
</evidence>
<keyword evidence="6" id="KW-0560">Oxidoreductase</keyword>
<protein>
    <submittedName>
        <fullName evidence="6">Pentachlorophenol monooxygenase/3-(3-hydroxy-phenyl)propionate hydroxylase</fullName>
    </submittedName>
</protein>
<dbReference type="RefSeq" id="WP_228393017.1">
    <property type="nucleotide sequence ID" value="NZ_BAAAIK010000007.1"/>
</dbReference>
<keyword evidence="6" id="KW-0503">Monooxygenase</keyword>
<dbReference type="PANTHER" id="PTHR43004:SF19">
    <property type="entry name" value="BINDING MONOOXYGENASE, PUTATIVE (JCVI)-RELATED"/>
    <property type="match status" value="1"/>
</dbReference>